<reference evidence="1" key="1">
    <citation type="submission" date="2022-03" db="EMBL/GenBank/DDBJ databases">
        <authorList>
            <person name="Sayadi A."/>
        </authorList>
    </citation>
    <scope>NUCLEOTIDE SEQUENCE</scope>
</reference>
<gene>
    <name evidence="1" type="ORF">ACAOBT_LOCUS7186</name>
</gene>
<dbReference type="EMBL" id="CAKOFQ010006740">
    <property type="protein sequence ID" value="CAH1967040.1"/>
    <property type="molecule type" value="Genomic_DNA"/>
</dbReference>
<accession>A0A9P0K5X7</accession>
<comment type="caution">
    <text evidence="1">The sequence shown here is derived from an EMBL/GenBank/DDBJ whole genome shotgun (WGS) entry which is preliminary data.</text>
</comment>
<proteinExistence type="predicted"/>
<sequence length="162" mass="18032">SPTFLRPNNSYSSGNDTDEKTAVPFHTSLSKINGLLKNDEALHYGLQQYYVNMYLQSSGIKAYGFSQVESVTEPFEPFRVTSLDYFWCNPFGTTLTVSSSRVGPQSIVLMSRDFDLRPATNERPSQPWLDLSVCGVVGRSLLDVLPSVAGPRQASKQQSQDR</sequence>
<organism evidence="1 2">
    <name type="scientific">Acanthoscelides obtectus</name>
    <name type="common">Bean weevil</name>
    <name type="synonym">Bruchus obtectus</name>
    <dbReference type="NCBI Taxonomy" id="200917"/>
    <lineage>
        <taxon>Eukaryota</taxon>
        <taxon>Metazoa</taxon>
        <taxon>Ecdysozoa</taxon>
        <taxon>Arthropoda</taxon>
        <taxon>Hexapoda</taxon>
        <taxon>Insecta</taxon>
        <taxon>Pterygota</taxon>
        <taxon>Neoptera</taxon>
        <taxon>Endopterygota</taxon>
        <taxon>Coleoptera</taxon>
        <taxon>Polyphaga</taxon>
        <taxon>Cucujiformia</taxon>
        <taxon>Chrysomeloidea</taxon>
        <taxon>Chrysomelidae</taxon>
        <taxon>Bruchinae</taxon>
        <taxon>Bruchini</taxon>
        <taxon>Acanthoscelides</taxon>
    </lineage>
</organism>
<evidence type="ECO:0000313" key="2">
    <source>
        <dbReference type="Proteomes" id="UP001152888"/>
    </source>
</evidence>
<dbReference type="AlphaFoldDB" id="A0A9P0K5X7"/>
<dbReference type="Proteomes" id="UP001152888">
    <property type="component" value="Unassembled WGS sequence"/>
</dbReference>
<keyword evidence="2" id="KW-1185">Reference proteome</keyword>
<evidence type="ECO:0000313" key="1">
    <source>
        <dbReference type="EMBL" id="CAH1967040.1"/>
    </source>
</evidence>
<name>A0A9P0K5X7_ACAOB</name>
<protein>
    <submittedName>
        <fullName evidence="1">Uncharacterized protein</fullName>
    </submittedName>
</protein>
<feature type="non-terminal residue" evidence="1">
    <location>
        <position position="162"/>
    </location>
</feature>